<feature type="domain" description="EamA" evidence="7">
    <location>
        <begin position="151"/>
        <end position="285"/>
    </location>
</feature>
<proteinExistence type="inferred from homology"/>
<feature type="transmembrane region" description="Helical" evidence="6">
    <location>
        <begin position="122"/>
        <end position="139"/>
    </location>
</feature>
<feature type="transmembrane region" description="Helical" evidence="6">
    <location>
        <begin position="212"/>
        <end position="234"/>
    </location>
</feature>
<gene>
    <name evidence="8" type="ORF">ESP70_001385</name>
</gene>
<evidence type="ECO:0000256" key="6">
    <source>
        <dbReference type="SAM" id="Phobius"/>
    </source>
</evidence>
<dbReference type="EMBL" id="SDPQ02000001">
    <property type="protein sequence ID" value="KAA1399453.1"/>
    <property type="molecule type" value="Genomic_DNA"/>
</dbReference>
<organism evidence="8 9">
    <name type="scientific">Aeromicrobium ginsengisoli</name>
    <dbReference type="NCBI Taxonomy" id="363867"/>
    <lineage>
        <taxon>Bacteria</taxon>
        <taxon>Bacillati</taxon>
        <taxon>Actinomycetota</taxon>
        <taxon>Actinomycetes</taxon>
        <taxon>Propionibacteriales</taxon>
        <taxon>Nocardioidaceae</taxon>
        <taxon>Aeromicrobium</taxon>
    </lineage>
</organism>
<feature type="transmembrane region" description="Helical" evidence="6">
    <location>
        <begin position="151"/>
        <end position="169"/>
    </location>
</feature>
<reference evidence="8" key="1">
    <citation type="submission" date="2019-09" db="EMBL/GenBank/DDBJ databases">
        <authorList>
            <person name="Li J."/>
        </authorList>
    </citation>
    <scope>NUCLEOTIDE SEQUENCE [LARGE SCALE GENOMIC DNA]</scope>
    <source>
        <strain evidence="8">JCM 14732</strain>
    </source>
</reference>
<evidence type="ECO:0000256" key="3">
    <source>
        <dbReference type="ARBA" id="ARBA00022692"/>
    </source>
</evidence>
<keyword evidence="4 6" id="KW-1133">Transmembrane helix</keyword>
<evidence type="ECO:0000259" key="7">
    <source>
        <dbReference type="Pfam" id="PF00892"/>
    </source>
</evidence>
<feature type="transmembrane region" description="Helical" evidence="6">
    <location>
        <begin position="246"/>
        <end position="263"/>
    </location>
</feature>
<dbReference type="GO" id="GO:0016020">
    <property type="term" value="C:membrane"/>
    <property type="evidence" value="ECO:0007669"/>
    <property type="project" value="UniProtKB-SubCell"/>
</dbReference>
<evidence type="ECO:0000313" key="9">
    <source>
        <dbReference type="Proteomes" id="UP000380867"/>
    </source>
</evidence>
<comment type="caution">
    <text evidence="8">The sequence shown here is derived from an EMBL/GenBank/DDBJ whole genome shotgun (WGS) entry which is preliminary data.</text>
</comment>
<feature type="transmembrane region" description="Helical" evidence="6">
    <location>
        <begin position="70"/>
        <end position="92"/>
    </location>
</feature>
<feature type="transmembrane region" description="Helical" evidence="6">
    <location>
        <begin position="269"/>
        <end position="288"/>
    </location>
</feature>
<comment type="similarity">
    <text evidence="2">Belongs to the EamA transporter family.</text>
</comment>
<sequence length="305" mass="31712">MPTDQRSRVLPSIALVVLWSSGFIGAELGTRQAPASALLAWRYLVAGGILVALCVWRREHIDRSGIRRQVVLGLLCQAAYLGMTVSGVGLGVPSGTSALVASMQPLVVIALAALVLAERARIAQLLGLGLGLTGVLLVVGGDLESGNAPWWAYGLPFAGMLSLSLGTVLQQRWRPKESVLASITVQTIAAAGAFWLLALLEGTAGSPTPPAFWVAIAWVVLLSSFGGYGTYLFVSRTQGATHASTLLYLTPPTTMVWAALMFGDQLSRAGLVGMGVSAVGVIVALRSASRSRRDASLVSSASASS</sequence>
<dbReference type="PANTHER" id="PTHR32322">
    <property type="entry name" value="INNER MEMBRANE TRANSPORTER"/>
    <property type="match status" value="1"/>
</dbReference>
<keyword evidence="9" id="KW-1185">Reference proteome</keyword>
<dbReference type="InterPro" id="IPR037185">
    <property type="entry name" value="EmrE-like"/>
</dbReference>
<evidence type="ECO:0000256" key="5">
    <source>
        <dbReference type="ARBA" id="ARBA00023136"/>
    </source>
</evidence>
<dbReference type="InterPro" id="IPR050638">
    <property type="entry name" value="AA-Vitamin_Transporters"/>
</dbReference>
<keyword evidence="5 6" id="KW-0472">Membrane</keyword>
<dbReference type="AlphaFoldDB" id="A0A5M4FI87"/>
<dbReference type="RefSeq" id="WP_149687594.1">
    <property type="nucleotide sequence ID" value="NZ_SDPQ02000001.1"/>
</dbReference>
<feature type="transmembrane region" description="Helical" evidence="6">
    <location>
        <begin position="181"/>
        <end position="200"/>
    </location>
</feature>
<feature type="domain" description="EamA" evidence="7">
    <location>
        <begin position="13"/>
        <end position="139"/>
    </location>
</feature>
<dbReference type="SUPFAM" id="SSF103481">
    <property type="entry name" value="Multidrug resistance efflux transporter EmrE"/>
    <property type="match status" value="2"/>
</dbReference>
<dbReference type="Pfam" id="PF00892">
    <property type="entry name" value="EamA"/>
    <property type="match status" value="2"/>
</dbReference>
<dbReference type="Proteomes" id="UP000380867">
    <property type="component" value="Unassembled WGS sequence"/>
</dbReference>
<feature type="transmembrane region" description="Helical" evidence="6">
    <location>
        <begin position="98"/>
        <end position="117"/>
    </location>
</feature>
<evidence type="ECO:0000256" key="4">
    <source>
        <dbReference type="ARBA" id="ARBA00022989"/>
    </source>
</evidence>
<evidence type="ECO:0000256" key="2">
    <source>
        <dbReference type="ARBA" id="ARBA00007362"/>
    </source>
</evidence>
<keyword evidence="3 6" id="KW-0812">Transmembrane</keyword>
<dbReference type="PANTHER" id="PTHR32322:SF2">
    <property type="entry name" value="EAMA DOMAIN-CONTAINING PROTEIN"/>
    <property type="match status" value="1"/>
</dbReference>
<dbReference type="OrthoDB" id="9809509at2"/>
<feature type="transmembrane region" description="Helical" evidence="6">
    <location>
        <begin position="41"/>
        <end position="58"/>
    </location>
</feature>
<evidence type="ECO:0000313" key="8">
    <source>
        <dbReference type="EMBL" id="KAA1399453.1"/>
    </source>
</evidence>
<dbReference type="InterPro" id="IPR000620">
    <property type="entry name" value="EamA_dom"/>
</dbReference>
<name>A0A5M4FI87_9ACTN</name>
<evidence type="ECO:0000256" key="1">
    <source>
        <dbReference type="ARBA" id="ARBA00004141"/>
    </source>
</evidence>
<comment type="subcellular location">
    <subcellularLocation>
        <location evidence="1">Membrane</location>
        <topology evidence="1">Multi-pass membrane protein</topology>
    </subcellularLocation>
</comment>
<accession>A0A5M4FI87</accession>
<protein>
    <submittedName>
        <fullName evidence="8">DMT family transporter</fullName>
    </submittedName>
</protein>